<reference evidence="1" key="1">
    <citation type="submission" date="2021-02" db="EMBL/GenBank/DDBJ databases">
        <authorList>
            <person name="Nowell W R."/>
        </authorList>
    </citation>
    <scope>NUCLEOTIDE SEQUENCE</scope>
</reference>
<sequence>MDSLQLTKILKENNLNDFQTLNDFVFQQLTGKSTVDYSYFNEENLQDSSDNNDSTANE</sequence>
<organism evidence="1 2">
    <name type="scientific">Rotaria magnacalcarata</name>
    <dbReference type="NCBI Taxonomy" id="392030"/>
    <lineage>
        <taxon>Eukaryota</taxon>
        <taxon>Metazoa</taxon>
        <taxon>Spiralia</taxon>
        <taxon>Gnathifera</taxon>
        <taxon>Rotifera</taxon>
        <taxon>Eurotatoria</taxon>
        <taxon>Bdelloidea</taxon>
        <taxon>Philodinida</taxon>
        <taxon>Philodinidae</taxon>
        <taxon>Rotaria</taxon>
    </lineage>
</organism>
<protein>
    <submittedName>
        <fullName evidence="1">Uncharacterized protein</fullName>
    </submittedName>
</protein>
<dbReference type="AlphaFoldDB" id="A0A8S3EBU2"/>
<accession>A0A8S3EBU2</accession>
<feature type="non-terminal residue" evidence="1">
    <location>
        <position position="58"/>
    </location>
</feature>
<evidence type="ECO:0000313" key="2">
    <source>
        <dbReference type="Proteomes" id="UP000676336"/>
    </source>
</evidence>
<dbReference type="Proteomes" id="UP000676336">
    <property type="component" value="Unassembled WGS sequence"/>
</dbReference>
<name>A0A8S3EBU2_9BILA</name>
<comment type="caution">
    <text evidence="1">The sequence shown here is derived from an EMBL/GenBank/DDBJ whole genome shotgun (WGS) entry which is preliminary data.</text>
</comment>
<dbReference type="EMBL" id="CAJOBI010233862">
    <property type="protein sequence ID" value="CAF5070699.1"/>
    <property type="molecule type" value="Genomic_DNA"/>
</dbReference>
<evidence type="ECO:0000313" key="1">
    <source>
        <dbReference type="EMBL" id="CAF5070699.1"/>
    </source>
</evidence>
<gene>
    <name evidence="1" type="ORF">SMN809_LOCUS60272</name>
</gene>
<proteinExistence type="predicted"/>